<accession>A0A502DKK4</accession>
<protein>
    <submittedName>
        <fullName evidence="3">Cupin domain-containing protein</fullName>
    </submittedName>
</protein>
<dbReference type="PANTHER" id="PTHR36440:SF1">
    <property type="entry name" value="PUTATIVE (AFU_ORTHOLOGUE AFUA_8G07350)-RELATED"/>
    <property type="match status" value="1"/>
</dbReference>
<dbReference type="InterPro" id="IPR014710">
    <property type="entry name" value="RmlC-like_jellyroll"/>
</dbReference>
<organism evidence="3 4">
    <name type="scientific">Mycolicibacterium hodleri</name>
    <dbReference type="NCBI Taxonomy" id="49897"/>
    <lineage>
        <taxon>Bacteria</taxon>
        <taxon>Bacillati</taxon>
        <taxon>Actinomycetota</taxon>
        <taxon>Actinomycetes</taxon>
        <taxon>Mycobacteriales</taxon>
        <taxon>Mycobacteriaceae</taxon>
        <taxon>Mycolicibacterium</taxon>
    </lineage>
</organism>
<comment type="caution">
    <text evidence="3">The sequence shown here is derived from an EMBL/GenBank/DDBJ whole genome shotgun (WGS) entry which is preliminary data.</text>
</comment>
<gene>
    <name evidence="3" type="ORF">EAH80_30120</name>
</gene>
<dbReference type="SUPFAM" id="SSF51182">
    <property type="entry name" value="RmlC-like cupins"/>
    <property type="match status" value="1"/>
</dbReference>
<proteinExistence type="predicted"/>
<reference evidence="3 4" key="1">
    <citation type="journal article" date="2019" name="Environ. Microbiol.">
        <title>Species interactions and distinct microbial communities in high Arctic permafrost affected cryosols are associated with the CH4 and CO2 gas fluxes.</title>
        <authorList>
            <person name="Altshuler I."/>
            <person name="Hamel J."/>
            <person name="Turney S."/>
            <person name="Magnuson E."/>
            <person name="Levesque R."/>
            <person name="Greer C."/>
            <person name="Whyte L.G."/>
        </authorList>
    </citation>
    <scope>NUCLEOTIDE SEQUENCE [LARGE SCALE GENOMIC DNA]</scope>
    <source>
        <strain evidence="3 4">S5.20</strain>
    </source>
</reference>
<dbReference type="Pfam" id="PF07883">
    <property type="entry name" value="Cupin_2"/>
    <property type="match status" value="1"/>
</dbReference>
<evidence type="ECO:0000259" key="2">
    <source>
        <dbReference type="Pfam" id="PF07883"/>
    </source>
</evidence>
<dbReference type="PANTHER" id="PTHR36440">
    <property type="entry name" value="PUTATIVE (AFU_ORTHOLOGUE AFUA_8G07350)-RELATED"/>
    <property type="match status" value="1"/>
</dbReference>
<name>A0A502DKK4_9MYCO</name>
<dbReference type="InterPro" id="IPR011051">
    <property type="entry name" value="RmlC_Cupin_sf"/>
</dbReference>
<dbReference type="OrthoDB" id="9791637at2"/>
<feature type="region of interest" description="Disordered" evidence="1">
    <location>
        <begin position="129"/>
        <end position="148"/>
    </location>
</feature>
<dbReference type="InterPro" id="IPR053146">
    <property type="entry name" value="QDO-like"/>
</dbReference>
<evidence type="ECO:0000256" key="1">
    <source>
        <dbReference type="SAM" id="MobiDB-lite"/>
    </source>
</evidence>
<feature type="domain" description="Cupin type-2" evidence="2">
    <location>
        <begin position="50"/>
        <end position="108"/>
    </location>
</feature>
<dbReference type="Proteomes" id="UP000320095">
    <property type="component" value="Unassembled WGS sequence"/>
</dbReference>
<dbReference type="Gene3D" id="2.60.120.10">
    <property type="entry name" value="Jelly Rolls"/>
    <property type="match status" value="2"/>
</dbReference>
<dbReference type="EMBL" id="RCZG01000026">
    <property type="protein sequence ID" value="TPG25574.1"/>
    <property type="molecule type" value="Genomic_DNA"/>
</dbReference>
<dbReference type="AlphaFoldDB" id="A0A502DKK4"/>
<dbReference type="InterPro" id="IPR013096">
    <property type="entry name" value="Cupin_2"/>
</dbReference>
<sequence length="342" mass="37216">MNTRLLRNRPAYVLDRQTAPAMWLVETLWLFHATGVQTNNRFCLLEQVMGRGLGPPAHRHPLAIENFLVLEGVVVFRIDGQSVRAEPGTFVHIPRMKPHTFTVETAETRVLNFYTPAGSELHVMSLARPAEQRRRPTMAEGPPPEDQQFNETVSRLYGSDPVTALPFAVMPSEALLATPADAWAVGDTHIATPPEAPAFEAFGAHWRVLAGAHDTEGEYDLFDVLAPEGSGMPSRVLGADEAIYVLEGTVTIDADGRSAPAGVGSFAYAPAGSLFSWHALTKSARALVFHLPGGFNRALAHGRGTDALVQAWDEARGTRYLQHQSLPTAEVPRAPHENPLTA</sequence>
<dbReference type="RefSeq" id="WP_140699926.1">
    <property type="nucleotide sequence ID" value="NZ_RCZG01000026.1"/>
</dbReference>
<evidence type="ECO:0000313" key="3">
    <source>
        <dbReference type="EMBL" id="TPG25574.1"/>
    </source>
</evidence>
<evidence type="ECO:0000313" key="4">
    <source>
        <dbReference type="Proteomes" id="UP000320095"/>
    </source>
</evidence>
<keyword evidence="4" id="KW-1185">Reference proteome</keyword>